<dbReference type="GO" id="GO:0008270">
    <property type="term" value="F:zinc ion binding"/>
    <property type="evidence" value="ECO:0007669"/>
    <property type="project" value="UniProtKB-KW"/>
</dbReference>
<dbReference type="SUPFAM" id="SSF57667">
    <property type="entry name" value="beta-beta-alpha zinc fingers"/>
    <property type="match status" value="2"/>
</dbReference>
<dbReference type="InterPro" id="IPR013087">
    <property type="entry name" value="Znf_C2H2_type"/>
</dbReference>
<comment type="caution">
    <text evidence="7">The sequence shown here is derived from an EMBL/GenBank/DDBJ whole genome shotgun (WGS) entry which is preliminary data.</text>
</comment>
<evidence type="ECO:0000256" key="1">
    <source>
        <dbReference type="ARBA" id="ARBA00022723"/>
    </source>
</evidence>
<dbReference type="GO" id="GO:0000977">
    <property type="term" value="F:RNA polymerase II transcription regulatory region sequence-specific DNA binding"/>
    <property type="evidence" value="ECO:0007669"/>
    <property type="project" value="TreeGrafter"/>
</dbReference>
<dbReference type="Pfam" id="PF12874">
    <property type="entry name" value="zf-met"/>
    <property type="match status" value="1"/>
</dbReference>
<dbReference type="GO" id="GO:0005634">
    <property type="term" value="C:nucleus"/>
    <property type="evidence" value="ECO:0007669"/>
    <property type="project" value="TreeGrafter"/>
</dbReference>
<organism evidence="7 8">
    <name type="scientific">Parelaphostrongylus tenuis</name>
    <name type="common">Meningeal worm</name>
    <dbReference type="NCBI Taxonomy" id="148309"/>
    <lineage>
        <taxon>Eukaryota</taxon>
        <taxon>Metazoa</taxon>
        <taxon>Ecdysozoa</taxon>
        <taxon>Nematoda</taxon>
        <taxon>Chromadorea</taxon>
        <taxon>Rhabditida</taxon>
        <taxon>Rhabditina</taxon>
        <taxon>Rhabditomorpha</taxon>
        <taxon>Strongyloidea</taxon>
        <taxon>Metastrongylidae</taxon>
        <taxon>Parelaphostrongylus</taxon>
    </lineage>
</organism>
<protein>
    <recommendedName>
        <fullName evidence="6">C2H2-type domain-containing protein</fullName>
    </recommendedName>
</protein>
<keyword evidence="8" id="KW-1185">Reference proteome</keyword>
<dbReference type="GO" id="GO:0000981">
    <property type="term" value="F:DNA-binding transcription factor activity, RNA polymerase II-specific"/>
    <property type="evidence" value="ECO:0007669"/>
    <property type="project" value="TreeGrafter"/>
</dbReference>
<evidence type="ECO:0000313" key="8">
    <source>
        <dbReference type="Proteomes" id="UP001196413"/>
    </source>
</evidence>
<dbReference type="Gene3D" id="3.30.160.60">
    <property type="entry name" value="Classic Zinc Finger"/>
    <property type="match status" value="1"/>
</dbReference>
<evidence type="ECO:0000313" key="7">
    <source>
        <dbReference type="EMBL" id="KAJ1365016.1"/>
    </source>
</evidence>
<dbReference type="PANTHER" id="PTHR24409">
    <property type="entry name" value="ZINC FINGER PROTEIN 142"/>
    <property type="match status" value="1"/>
</dbReference>
<evidence type="ECO:0000256" key="4">
    <source>
        <dbReference type="ARBA" id="ARBA00022833"/>
    </source>
</evidence>
<dbReference type="PROSITE" id="PS50157">
    <property type="entry name" value="ZINC_FINGER_C2H2_2"/>
    <property type="match status" value="3"/>
</dbReference>
<dbReference type="PANTHER" id="PTHR24409:SF295">
    <property type="entry name" value="AZ2-RELATED"/>
    <property type="match status" value="1"/>
</dbReference>
<keyword evidence="3 5" id="KW-0863">Zinc-finger</keyword>
<dbReference type="Proteomes" id="UP001196413">
    <property type="component" value="Unassembled WGS sequence"/>
</dbReference>
<dbReference type="AlphaFoldDB" id="A0AAD5N8K7"/>
<dbReference type="FunFam" id="3.30.160.60:FF:000100">
    <property type="entry name" value="Zinc finger 45-like"/>
    <property type="match status" value="1"/>
</dbReference>
<gene>
    <name evidence="7" type="ORF">KIN20_025222</name>
</gene>
<evidence type="ECO:0000256" key="3">
    <source>
        <dbReference type="ARBA" id="ARBA00022771"/>
    </source>
</evidence>
<dbReference type="PROSITE" id="PS00028">
    <property type="entry name" value="ZINC_FINGER_C2H2_1"/>
    <property type="match status" value="2"/>
</dbReference>
<feature type="domain" description="C2H2-type" evidence="6">
    <location>
        <begin position="292"/>
        <end position="315"/>
    </location>
</feature>
<sequence>MIARGNVYVLHQISTFEMITRKPHLNRTYLLEGGCGCNYFFDTYKATSRHRASKERQDMADKWASDPLQFDVDVNFDDDLGNPIIGEDVFLTEPYKCTDECICKELLLGDDRFRNSSDVSSNRSPQQCSPNATDSLWNFYVDPTFADHDFPPLPPQSSSWEDIFADHSFSSSGNNFIKEIFIEDRHSLQPSDVVEAGSPKIVEPRKKFQRFREKRFICDECNRSFTMKQNVQQHLFQSVLQYHNPNGNSKTPVRNTPRRFQCTKCMKIFKSLDKAQKHEARMHGERAAPVVYACKECNKVYSVQSQLKEHIDVVHQYVYFISIF</sequence>
<dbReference type="SMART" id="SM00355">
    <property type="entry name" value="ZnF_C2H2"/>
    <property type="match status" value="3"/>
</dbReference>
<keyword evidence="4" id="KW-0862">Zinc</keyword>
<dbReference type="EMBL" id="JAHQIW010005130">
    <property type="protein sequence ID" value="KAJ1365016.1"/>
    <property type="molecule type" value="Genomic_DNA"/>
</dbReference>
<name>A0AAD5N8K7_PARTN</name>
<keyword evidence="2" id="KW-0677">Repeat</keyword>
<accession>A0AAD5N8K7</accession>
<evidence type="ECO:0000256" key="5">
    <source>
        <dbReference type="PROSITE-ProRule" id="PRU00042"/>
    </source>
</evidence>
<keyword evidence="1" id="KW-0479">Metal-binding</keyword>
<reference evidence="7" key="1">
    <citation type="submission" date="2021-06" db="EMBL/GenBank/DDBJ databases">
        <title>Parelaphostrongylus tenuis whole genome reference sequence.</title>
        <authorList>
            <person name="Garwood T.J."/>
            <person name="Larsen P.A."/>
            <person name="Fountain-Jones N.M."/>
            <person name="Garbe J.R."/>
            <person name="Macchietto M.G."/>
            <person name="Kania S.A."/>
            <person name="Gerhold R.W."/>
            <person name="Richards J.E."/>
            <person name="Wolf T.M."/>
        </authorList>
    </citation>
    <scope>NUCLEOTIDE SEQUENCE</scope>
    <source>
        <strain evidence="7">MNPRO001-30</strain>
        <tissue evidence="7">Meninges</tissue>
    </source>
</reference>
<dbReference type="InterPro" id="IPR036236">
    <property type="entry name" value="Znf_C2H2_sf"/>
</dbReference>
<dbReference type="Pfam" id="PF00096">
    <property type="entry name" value="zf-C2H2"/>
    <property type="match status" value="1"/>
</dbReference>
<evidence type="ECO:0000259" key="6">
    <source>
        <dbReference type="PROSITE" id="PS50157"/>
    </source>
</evidence>
<proteinExistence type="predicted"/>
<feature type="domain" description="C2H2-type" evidence="6">
    <location>
        <begin position="216"/>
        <end position="245"/>
    </location>
</feature>
<feature type="domain" description="C2H2-type" evidence="6">
    <location>
        <begin position="260"/>
        <end position="287"/>
    </location>
</feature>
<evidence type="ECO:0000256" key="2">
    <source>
        <dbReference type="ARBA" id="ARBA00022737"/>
    </source>
</evidence>